<feature type="domain" description="RNA polymerase sigma-70 region 3" evidence="5">
    <location>
        <begin position="132"/>
        <end position="184"/>
    </location>
</feature>
<evidence type="ECO:0000256" key="2">
    <source>
        <dbReference type="ARBA" id="ARBA00023082"/>
    </source>
</evidence>
<keyword evidence="3" id="KW-0238">DNA-binding</keyword>
<dbReference type="Pfam" id="PF04542">
    <property type="entry name" value="Sigma70_r2"/>
    <property type="match status" value="1"/>
</dbReference>
<evidence type="ECO:0000259" key="6">
    <source>
        <dbReference type="Pfam" id="PF04542"/>
    </source>
</evidence>
<evidence type="ECO:0000259" key="5">
    <source>
        <dbReference type="Pfam" id="PF04539"/>
    </source>
</evidence>
<dbReference type="InterPro" id="IPR007624">
    <property type="entry name" value="RNA_pol_sigma70_r3"/>
</dbReference>
<proteinExistence type="predicted"/>
<reference evidence="8 9" key="1">
    <citation type="submission" date="2021-08" db="EMBL/GenBank/DDBJ databases">
        <title>Streptomyces sp. PTM05 isolated from lichen.</title>
        <authorList>
            <person name="Somphong A."/>
            <person name="Phongsopitanun W."/>
            <person name="Tanasupawat S."/>
        </authorList>
    </citation>
    <scope>NUCLEOTIDE SEQUENCE [LARGE SCALE GENOMIC DNA]</scope>
    <source>
        <strain evidence="8 9">Ptm05</strain>
    </source>
</reference>
<dbReference type="NCBIfam" id="TIGR02980">
    <property type="entry name" value="SigBFG"/>
    <property type="match status" value="1"/>
</dbReference>
<organism evidence="8 9">
    <name type="scientific">Streptantibioticus parmotrematis</name>
    <dbReference type="NCBI Taxonomy" id="2873249"/>
    <lineage>
        <taxon>Bacteria</taxon>
        <taxon>Bacillati</taxon>
        <taxon>Actinomycetota</taxon>
        <taxon>Actinomycetes</taxon>
        <taxon>Kitasatosporales</taxon>
        <taxon>Streptomycetaceae</taxon>
        <taxon>Streptantibioticus</taxon>
    </lineage>
</organism>
<dbReference type="RefSeq" id="WP_222980091.1">
    <property type="nucleotide sequence ID" value="NZ_JAINVZ010000015.1"/>
</dbReference>
<protein>
    <submittedName>
        <fullName evidence="8">RNA polymerase sigma factor SigF</fullName>
    </submittedName>
</protein>
<keyword evidence="2" id="KW-0731">Sigma factor</keyword>
<dbReference type="NCBIfam" id="TIGR02937">
    <property type="entry name" value="sigma70-ECF"/>
    <property type="match status" value="1"/>
</dbReference>
<keyword evidence="4" id="KW-0804">Transcription</keyword>
<dbReference type="InterPro" id="IPR013325">
    <property type="entry name" value="RNA_pol_sigma_r2"/>
</dbReference>
<dbReference type="InterPro" id="IPR014322">
    <property type="entry name" value="RNA_pol_sigma-B/F/G"/>
</dbReference>
<dbReference type="InterPro" id="IPR014284">
    <property type="entry name" value="RNA_pol_sigma-70_dom"/>
</dbReference>
<name>A0ABS7QVK0_9ACTN</name>
<dbReference type="InterPro" id="IPR013324">
    <property type="entry name" value="RNA_pol_sigma_r3/r4-like"/>
</dbReference>
<evidence type="ECO:0000313" key="8">
    <source>
        <dbReference type="EMBL" id="MBY8887241.1"/>
    </source>
</evidence>
<feature type="domain" description="RNA polymerase sigma-70 region 4" evidence="7">
    <location>
        <begin position="221"/>
        <end position="269"/>
    </location>
</feature>
<evidence type="ECO:0000256" key="1">
    <source>
        <dbReference type="ARBA" id="ARBA00023015"/>
    </source>
</evidence>
<dbReference type="Proteomes" id="UP001198565">
    <property type="component" value="Unassembled WGS sequence"/>
</dbReference>
<dbReference type="InterPro" id="IPR007630">
    <property type="entry name" value="RNA_pol_sigma70_r4"/>
</dbReference>
<dbReference type="Pfam" id="PF04545">
    <property type="entry name" value="Sigma70_r4"/>
    <property type="match status" value="1"/>
</dbReference>
<dbReference type="Gene3D" id="1.20.120.1810">
    <property type="match status" value="1"/>
</dbReference>
<dbReference type="InterPro" id="IPR000943">
    <property type="entry name" value="RNA_pol_sigma70"/>
</dbReference>
<keyword evidence="1" id="KW-0805">Transcription regulation</keyword>
<feature type="domain" description="RNA polymerase sigma-70 region 2" evidence="6">
    <location>
        <begin position="51"/>
        <end position="120"/>
    </location>
</feature>
<evidence type="ECO:0000259" key="7">
    <source>
        <dbReference type="Pfam" id="PF04545"/>
    </source>
</evidence>
<dbReference type="Gene3D" id="1.10.10.10">
    <property type="entry name" value="Winged helix-like DNA-binding domain superfamily/Winged helix DNA-binding domain"/>
    <property type="match status" value="2"/>
</dbReference>
<dbReference type="PANTHER" id="PTHR30385:SF4">
    <property type="entry name" value="RNA POLYMERASE SIGMA-E FACTOR"/>
    <property type="match status" value="1"/>
</dbReference>
<dbReference type="CDD" id="cd06171">
    <property type="entry name" value="Sigma70_r4"/>
    <property type="match status" value="1"/>
</dbReference>
<dbReference type="Pfam" id="PF04539">
    <property type="entry name" value="Sigma70_r3"/>
    <property type="match status" value="1"/>
</dbReference>
<dbReference type="SUPFAM" id="SSF88946">
    <property type="entry name" value="Sigma2 domain of RNA polymerase sigma factors"/>
    <property type="match status" value="1"/>
</dbReference>
<accession>A0ABS7QVK0</accession>
<dbReference type="PRINTS" id="PR00046">
    <property type="entry name" value="SIGMA70FCT"/>
</dbReference>
<gene>
    <name evidence="8" type="ORF">K7472_20670</name>
</gene>
<keyword evidence="9" id="KW-1185">Reference proteome</keyword>
<dbReference type="InterPro" id="IPR007627">
    <property type="entry name" value="RNA_pol_sigma70_r2"/>
</dbReference>
<evidence type="ECO:0000256" key="4">
    <source>
        <dbReference type="ARBA" id="ARBA00023163"/>
    </source>
</evidence>
<dbReference type="EMBL" id="JAINVZ010000015">
    <property type="protein sequence ID" value="MBY8887241.1"/>
    <property type="molecule type" value="Genomic_DNA"/>
</dbReference>
<evidence type="ECO:0000313" key="9">
    <source>
        <dbReference type="Proteomes" id="UP001198565"/>
    </source>
</evidence>
<evidence type="ECO:0000256" key="3">
    <source>
        <dbReference type="ARBA" id="ARBA00023125"/>
    </source>
</evidence>
<dbReference type="InterPro" id="IPR036388">
    <property type="entry name" value="WH-like_DNA-bd_sf"/>
</dbReference>
<dbReference type="SUPFAM" id="SSF88659">
    <property type="entry name" value="Sigma3 and sigma4 domains of RNA polymerase sigma factors"/>
    <property type="match status" value="2"/>
</dbReference>
<sequence>MTECADGRSHESTLEHSPFISEVRAVSSALFRRLAGLEEGTAEYQYVRNALVEANTALVGFAAKRFSKRTEQMDDIYQVGVVGLIKAVNRFDPDYGVEFVSFAMPTIVGEIKRFFRDTNWSVRVPRRIQELRISLARATDALAVELDRAPTTAELAARAEVTEDDVRESQTAAGAYTACSLNAQTFEEDGDSAGAAWAERIGADDPALESVENHIALKPLIAALPLRERTILSMRFNDDMTQSAIGAKLGISQMHVSRLLARTLDRLRQQLLAPA</sequence>
<comment type="caution">
    <text evidence="8">The sequence shown here is derived from an EMBL/GenBank/DDBJ whole genome shotgun (WGS) entry which is preliminary data.</text>
</comment>
<dbReference type="PANTHER" id="PTHR30385">
    <property type="entry name" value="SIGMA FACTOR F FLAGELLAR"/>
    <property type="match status" value="1"/>
</dbReference>